<keyword evidence="9" id="KW-1185">Reference proteome</keyword>
<keyword evidence="3 6" id="KW-0812">Transmembrane</keyword>
<feature type="domain" description="EamA" evidence="7">
    <location>
        <begin position="144"/>
        <end position="282"/>
    </location>
</feature>
<evidence type="ECO:0000256" key="1">
    <source>
        <dbReference type="ARBA" id="ARBA00004127"/>
    </source>
</evidence>
<feature type="transmembrane region" description="Helical" evidence="6">
    <location>
        <begin position="120"/>
        <end position="139"/>
    </location>
</feature>
<evidence type="ECO:0000256" key="3">
    <source>
        <dbReference type="ARBA" id="ARBA00022692"/>
    </source>
</evidence>
<evidence type="ECO:0000313" key="8">
    <source>
        <dbReference type="EMBL" id="GIO67221.1"/>
    </source>
</evidence>
<evidence type="ECO:0000313" key="9">
    <source>
        <dbReference type="Proteomes" id="UP000680638"/>
    </source>
</evidence>
<dbReference type="SUPFAM" id="SSF103481">
    <property type="entry name" value="Multidrug resistance efflux transporter EmrE"/>
    <property type="match status" value="2"/>
</dbReference>
<dbReference type="InterPro" id="IPR050638">
    <property type="entry name" value="AA-Vitamin_Transporters"/>
</dbReference>
<evidence type="ECO:0000256" key="6">
    <source>
        <dbReference type="SAM" id="Phobius"/>
    </source>
</evidence>
<gene>
    <name evidence="8" type="ORF">J21TS3_20420</name>
</gene>
<dbReference type="PANTHER" id="PTHR32322:SF2">
    <property type="entry name" value="EAMA DOMAIN-CONTAINING PROTEIN"/>
    <property type="match status" value="1"/>
</dbReference>
<feature type="transmembrane region" description="Helical" evidence="6">
    <location>
        <begin position="210"/>
        <end position="230"/>
    </location>
</feature>
<proteinExistence type="inferred from homology"/>
<dbReference type="PANTHER" id="PTHR32322">
    <property type="entry name" value="INNER MEMBRANE TRANSPORTER"/>
    <property type="match status" value="1"/>
</dbReference>
<dbReference type="Proteomes" id="UP000680638">
    <property type="component" value="Unassembled WGS sequence"/>
</dbReference>
<name>A0ABQ4LVB1_9BACL</name>
<sequence>MRNLRIMLLTVFAMLVSGLNFPVGKMALAFGSPFVLLAIRFIAAGLLMLPFIAKRPHPRRAADWLKIAVIGLLQSALVMAGIYLSMKTISSGSSSILSSTNPIWFIIFSFLLYRVRYRAVQWAGVLIGFAGVAVAQGFTVQLESGFWYAIGAGMAWGLATLLTSRWGKAYDTWVMAAYQMLIGGVLLLAVGPLLEQPHFTWDPDHLGKELFVLGWMILMSSIAQFVAWYYVLMNSDPGKANVYLFLIPLFGLCSGWLLLGEPLHAYVLAGAVCTGIGIFLVNKPRPAKAVQAAVEGSGAGAEKRQCPAG</sequence>
<feature type="transmembrane region" description="Helical" evidence="6">
    <location>
        <begin position="96"/>
        <end position="113"/>
    </location>
</feature>
<feature type="transmembrane region" description="Helical" evidence="6">
    <location>
        <begin position="265"/>
        <end position="281"/>
    </location>
</feature>
<feature type="domain" description="EamA" evidence="7">
    <location>
        <begin position="6"/>
        <end position="134"/>
    </location>
</feature>
<dbReference type="RefSeq" id="WP_212949395.1">
    <property type="nucleotide sequence ID" value="NZ_BORW01000008.1"/>
</dbReference>
<keyword evidence="4 6" id="KW-1133">Transmembrane helix</keyword>
<feature type="transmembrane region" description="Helical" evidence="6">
    <location>
        <begin position="64"/>
        <end position="84"/>
    </location>
</feature>
<keyword evidence="5 6" id="KW-0472">Membrane</keyword>
<dbReference type="Pfam" id="PF00892">
    <property type="entry name" value="EamA"/>
    <property type="match status" value="2"/>
</dbReference>
<comment type="caution">
    <text evidence="8">The sequence shown here is derived from an EMBL/GenBank/DDBJ whole genome shotgun (WGS) entry which is preliminary data.</text>
</comment>
<evidence type="ECO:0000256" key="2">
    <source>
        <dbReference type="ARBA" id="ARBA00007362"/>
    </source>
</evidence>
<reference evidence="8 9" key="1">
    <citation type="submission" date="2021-03" db="EMBL/GenBank/DDBJ databases">
        <title>Antimicrobial resistance genes in bacteria isolated from Japanese honey, and their potential for conferring macrolide and lincosamide resistance in the American foulbrood pathogen Paenibacillus larvae.</title>
        <authorList>
            <person name="Okamoto M."/>
            <person name="Kumagai M."/>
            <person name="Kanamori H."/>
            <person name="Takamatsu D."/>
        </authorList>
    </citation>
    <scope>NUCLEOTIDE SEQUENCE [LARGE SCALE GENOMIC DNA]</scope>
    <source>
        <strain evidence="8 9">J21TS3</strain>
    </source>
</reference>
<evidence type="ECO:0000259" key="7">
    <source>
        <dbReference type="Pfam" id="PF00892"/>
    </source>
</evidence>
<evidence type="ECO:0000256" key="5">
    <source>
        <dbReference type="ARBA" id="ARBA00023136"/>
    </source>
</evidence>
<feature type="transmembrane region" description="Helical" evidence="6">
    <location>
        <begin position="145"/>
        <end position="163"/>
    </location>
</feature>
<comment type="similarity">
    <text evidence="2">Belongs to the EamA transporter family.</text>
</comment>
<dbReference type="InterPro" id="IPR037185">
    <property type="entry name" value="EmrE-like"/>
</dbReference>
<comment type="subcellular location">
    <subcellularLocation>
        <location evidence="1">Endomembrane system</location>
        <topology evidence="1">Multi-pass membrane protein</topology>
    </subcellularLocation>
</comment>
<protein>
    <submittedName>
        <fullName evidence="8">EamA family transporter</fullName>
    </submittedName>
</protein>
<evidence type="ECO:0000256" key="4">
    <source>
        <dbReference type="ARBA" id="ARBA00022989"/>
    </source>
</evidence>
<dbReference type="EMBL" id="BORW01000008">
    <property type="protein sequence ID" value="GIO67221.1"/>
    <property type="molecule type" value="Genomic_DNA"/>
</dbReference>
<feature type="transmembrane region" description="Helical" evidence="6">
    <location>
        <begin position="242"/>
        <end position="259"/>
    </location>
</feature>
<dbReference type="InterPro" id="IPR000620">
    <property type="entry name" value="EamA_dom"/>
</dbReference>
<accession>A0ABQ4LVB1</accession>
<organism evidence="8 9">
    <name type="scientific">Paenibacillus cookii</name>
    <dbReference type="NCBI Taxonomy" id="157839"/>
    <lineage>
        <taxon>Bacteria</taxon>
        <taxon>Bacillati</taxon>
        <taxon>Bacillota</taxon>
        <taxon>Bacilli</taxon>
        <taxon>Bacillales</taxon>
        <taxon>Paenibacillaceae</taxon>
        <taxon>Paenibacillus</taxon>
    </lineage>
</organism>
<feature type="transmembrane region" description="Helical" evidence="6">
    <location>
        <begin position="30"/>
        <end position="52"/>
    </location>
</feature>
<feature type="transmembrane region" description="Helical" evidence="6">
    <location>
        <begin position="170"/>
        <end position="190"/>
    </location>
</feature>